<keyword evidence="2" id="KW-0808">Transferase</keyword>
<dbReference type="Pfam" id="PF00583">
    <property type="entry name" value="Acetyltransf_1"/>
    <property type="match status" value="1"/>
</dbReference>
<name>A0A2W0CZN1_9BACL</name>
<evidence type="ECO:0000313" key="3">
    <source>
        <dbReference type="Proteomes" id="UP000247459"/>
    </source>
</evidence>
<evidence type="ECO:0000313" key="2">
    <source>
        <dbReference type="EMBL" id="PYY29121.1"/>
    </source>
</evidence>
<dbReference type="OrthoDB" id="1902458at2"/>
<sequence>MNIEVILTTEDQAYIIKNMYPLYLHDLSGHYGLEADHTPNQHGIFENSNDYQTLQDQYDVQNIWWEKPGSLYPFLIMADEVPAGFVLVATSPYCSKDVDFFVHEFFLMQPYRGRGIAEYAASNVFDKFKGDWELFTNPSEKNRTGQQFWRKTLSNYTKGKYEELYGQTTDGYKLIFRFSNR</sequence>
<gene>
    <name evidence="2" type="ORF">PIL02S_02060</name>
</gene>
<protein>
    <recommendedName>
        <fullName evidence="1">N-acetyltransferase domain-containing protein</fullName>
    </recommendedName>
</protein>
<dbReference type="Proteomes" id="UP000247459">
    <property type="component" value="Unassembled WGS sequence"/>
</dbReference>
<dbReference type="Gene3D" id="3.40.630.30">
    <property type="match status" value="1"/>
</dbReference>
<dbReference type="InterPro" id="IPR000182">
    <property type="entry name" value="GNAT_dom"/>
</dbReference>
<dbReference type="RefSeq" id="WP_110758220.1">
    <property type="nucleotide sequence ID" value="NZ_PRLG01000018.1"/>
</dbReference>
<reference evidence="2 3" key="1">
    <citation type="submission" date="2018-01" db="EMBL/GenBank/DDBJ databases">
        <title>Genome sequence of the PGP bacterium Paenibacillus illinoisensis E3.</title>
        <authorList>
            <person name="Rolli E."/>
            <person name="Marasco R."/>
            <person name="Bessem C."/>
            <person name="Michoud G."/>
            <person name="Gaiarsa S."/>
            <person name="Borin S."/>
            <person name="Daffonchio D."/>
        </authorList>
    </citation>
    <scope>NUCLEOTIDE SEQUENCE [LARGE SCALE GENOMIC DNA]</scope>
    <source>
        <strain evidence="2 3">E3</strain>
    </source>
</reference>
<proteinExistence type="predicted"/>
<accession>A0A2W0CZN1</accession>
<dbReference type="EMBL" id="PRLG01000018">
    <property type="protein sequence ID" value="PYY29121.1"/>
    <property type="molecule type" value="Genomic_DNA"/>
</dbReference>
<comment type="caution">
    <text evidence="2">The sequence shown here is derived from an EMBL/GenBank/DDBJ whole genome shotgun (WGS) entry which is preliminary data.</text>
</comment>
<dbReference type="InterPro" id="IPR016181">
    <property type="entry name" value="Acyl_CoA_acyltransferase"/>
</dbReference>
<organism evidence="2 3">
    <name type="scientific">Paenibacillus illinoisensis</name>
    <dbReference type="NCBI Taxonomy" id="59845"/>
    <lineage>
        <taxon>Bacteria</taxon>
        <taxon>Bacillati</taxon>
        <taxon>Bacillota</taxon>
        <taxon>Bacilli</taxon>
        <taxon>Bacillales</taxon>
        <taxon>Paenibacillaceae</taxon>
        <taxon>Paenibacillus</taxon>
    </lineage>
</organism>
<dbReference type="GO" id="GO:0016747">
    <property type="term" value="F:acyltransferase activity, transferring groups other than amino-acyl groups"/>
    <property type="evidence" value="ECO:0007669"/>
    <property type="project" value="InterPro"/>
</dbReference>
<feature type="domain" description="N-acetyltransferase" evidence="1">
    <location>
        <begin position="54"/>
        <end position="131"/>
    </location>
</feature>
<dbReference type="SUPFAM" id="SSF55729">
    <property type="entry name" value="Acyl-CoA N-acyltransferases (Nat)"/>
    <property type="match status" value="1"/>
</dbReference>
<evidence type="ECO:0000259" key="1">
    <source>
        <dbReference type="Pfam" id="PF00583"/>
    </source>
</evidence>
<keyword evidence="2" id="KW-0012">Acyltransferase</keyword>
<dbReference type="AlphaFoldDB" id="A0A2W0CZN1"/>